<sequence length="88" mass="10451">MSKKFKPIPYFKTEAEERVFWQTHDSTEYVDWSKARKGVRFPNLKLTTRPITLRLPVGLIDRLKIEAHKMDIPYQSLIKQLIYNGLSE</sequence>
<name>A0A1F6BDI8_9BACT</name>
<dbReference type="AlphaFoldDB" id="A0A1F6BDI8"/>
<organism evidence="1 2">
    <name type="scientific">Candidatus Gottesmanbacteria bacterium RIFCSPLOWO2_01_FULL_42_22</name>
    <dbReference type="NCBI Taxonomy" id="1798391"/>
    <lineage>
        <taxon>Bacteria</taxon>
        <taxon>Candidatus Gottesmaniibacteriota</taxon>
    </lineage>
</organism>
<proteinExistence type="predicted"/>
<reference evidence="1 2" key="1">
    <citation type="journal article" date="2016" name="Nat. Commun.">
        <title>Thousands of microbial genomes shed light on interconnected biogeochemical processes in an aquifer system.</title>
        <authorList>
            <person name="Anantharaman K."/>
            <person name="Brown C.T."/>
            <person name="Hug L.A."/>
            <person name="Sharon I."/>
            <person name="Castelle C.J."/>
            <person name="Probst A.J."/>
            <person name="Thomas B.C."/>
            <person name="Singh A."/>
            <person name="Wilkins M.J."/>
            <person name="Karaoz U."/>
            <person name="Brodie E.L."/>
            <person name="Williams K.H."/>
            <person name="Hubbard S.S."/>
            <person name="Banfield J.F."/>
        </authorList>
    </citation>
    <scope>NUCLEOTIDE SEQUENCE [LARGE SCALE GENOMIC DNA]</scope>
</reference>
<dbReference type="EMBL" id="MFJU01000028">
    <property type="protein sequence ID" value="OGG35004.1"/>
    <property type="molecule type" value="Genomic_DNA"/>
</dbReference>
<comment type="caution">
    <text evidence="1">The sequence shown here is derived from an EMBL/GenBank/DDBJ whole genome shotgun (WGS) entry which is preliminary data.</text>
</comment>
<evidence type="ECO:0000313" key="2">
    <source>
        <dbReference type="Proteomes" id="UP000176228"/>
    </source>
</evidence>
<dbReference type="Pfam" id="PF12441">
    <property type="entry name" value="CopG_antitoxin"/>
    <property type="match status" value="1"/>
</dbReference>
<evidence type="ECO:0000313" key="1">
    <source>
        <dbReference type="EMBL" id="OGG35004.1"/>
    </source>
</evidence>
<dbReference type="Proteomes" id="UP000176228">
    <property type="component" value="Unassembled WGS sequence"/>
</dbReference>
<dbReference type="InterPro" id="IPR022148">
    <property type="entry name" value="CopG_antitoxin"/>
</dbReference>
<gene>
    <name evidence="1" type="ORF">A2968_00005</name>
</gene>
<accession>A0A1F6BDI8</accession>
<protein>
    <submittedName>
        <fullName evidence="1">Uncharacterized protein</fullName>
    </submittedName>
</protein>
<dbReference type="STRING" id="1798391.A2968_00005"/>